<accession>A0A7J0DMP5</accession>
<protein>
    <submittedName>
        <fullName evidence="1">Uncharacterized protein</fullName>
    </submittedName>
</protein>
<evidence type="ECO:0000313" key="2">
    <source>
        <dbReference type="Proteomes" id="UP000585474"/>
    </source>
</evidence>
<dbReference type="EMBL" id="BJWL01000283">
    <property type="protein sequence ID" value="GFS37591.1"/>
    <property type="molecule type" value="Genomic_DNA"/>
</dbReference>
<comment type="caution">
    <text evidence="1">The sequence shown here is derived from an EMBL/GenBank/DDBJ whole genome shotgun (WGS) entry which is preliminary data.</text>
</comment>
<organism evidence="1 2">
    <name type="scientific">Actinidia rufa</name>
    <dbReference type="NCBI Taxonomy" id="165716"/>
    <lineage>
        <taxon>Eukaryota</taxon>
        <taxon>Viridiplantae</taxon>
        <taxon>Streptophyta</taxon>
        <taxon>Embryophyta</taxon>
        <taxon>Tracheophyta</taxon>
        <taxon>Spermatophyta</taxon>
        <taxon>Magnoliopsida</taxon>
        <taxon>eudicotyledons</taxon>
        <taxon>Gunneridae</taxon>
        <taxon>Pentapetalae</taxon>
        <taxon>asterids</taxon>
        <taxon>Ericales</taxon>
        <taxon>Actinidiaceae</taxon>
        <taxon>Actinidia</taxon>
    </lineage>
</organism>
<gene>
    <name evidence="1" type="ORF">Acr_00g0052920</name>
</gene>
<dbReference type="OrthoDB" id="1559527at2759"/>
<name>A0A7J0DMP5_9ERIC</name>
<evidence type="ECO:0000313" key="1">
    <source>
        <dbReference type="EMBL" id="GFS37591.1"/>
    </source>
</evidence>
<keyword evidence="2" id="KW-1185">Reference proteome</keyword>
<sequence>MVGATAGSEATTVNPIGGVVITKSKPRFEPKGPRSLVPPRRKLVKKMMFDSMVQAIASCFYEKKKKKKSFSA</sequence>
<dbReference type="Proteomes" id="UP000585474">
    <property type="component" value="Unassembled WGS sequence"/>
</dbReference>
<dbReference type="AlphaFoldDB" id="A0A7J0DMP5"/>
<reference evidence="2" key="1">
    <citation type="submission" date="2019-07" db="EMBL/GenBank/DDBJ databases">
        <title>De Novo Assembly of kiwifruit Actinidia rufa.</title>
        <authorList>
            <person name="Sugita-Konishi S."/>
            <person name="Sato K."/>
            <person name="Mori E."/>
            <person name="Abe Y."/>
            <person name="Kisaki G."/>
            <person name="Hamano K."/>
            <person name="Suezawa K."/>
            <person name="Otani M."/>
            <person name="Fukuda T."/>
            <person name="Manabe T."/>
            <person name="Gomi K."/>
            <person name="Tabuchi M."/>
            <person name="Akimitsu K."/>
            <person name="Kataoka I."/>
        </authorList>
    </citation>
    <scope>NUCLEOTIDE SEQUENCE [LARGE SCALE GENOMIC DNA]</scope>
    <source>
        <strain evidence="2">cv. Fuchu</strain>
    </source>
</reference>
<proteinExistence type="predicted"/>